<keyword evidence="3" id="KW-1185">Reference proteome</keyword>
<feature type="transmembrane region" description="Helical" evidence="1">
    <location>
        <begin position="149"/>
        <end position="169"/>
    </location>
</feature>
<accession>A0ABU5F4H6</accession>
<sequence>MSQERFAEWVCSTFGPKAFRDLAFLAVLFAFVTVAYGPSLKHPPRADQWCYLADTVNDHTFRDTFRHTYSYNRTRLVAPGDTDLFRPVLFALLAAEKAALGGHFDYVQALGVGFHGAICVLLLVILRQTAGLVRPLELKKEVGTSGSDWLMYGTVAFFALNPCVQELVIWGHLHGYLLFLLFLLGSISCVLRYTARGRAGRDVQWPLYGAWVLTALAAFTYELGQVYAVFAGLVLAAEAAPRVGRPQAFGTFAAFAAILVGYQLANHIDQNVHQGQYQPENLHAAIVKEAATPATLTHSARYGVFTAVQPFFPSLVQTFYGGQRLQVLETVWTGSRLRVVTPTLAVSYATLLAGAVLGAAGLWRVAQSRARLICALPAVLYATYAAMNVLGRMNMRPHAWILSGNSYYTYFALLFVLLAASAAWHATGAWAVNVRKGLAAGLVALAALGAEQVWQANTMVAREEREWTRALRAVQKFVDAHEDEPGFSFEIDYPSSDPVPVAHGERITRLVFAEWMSAPQPRYRIAIREGKALPQPAPTQATR</sequence>
<feature type="transmembrane region" description="Helical" evidence="1">
    <location>
        <begin position="176"/>
        <end position="195"/>
    </location>
</feature>
<keyword evidence="1" id="KW-0812">Transmembrane</keyword>
<evidence type="ECO:0000313" key="3">
    <source>
        <dbReference type="Proteomes" id="UP001272242"/>
    </source>
</evidence>
<feature type="transmembrane region" description="Helical" evidence="1">
    <location>
        <begin position="370"/>
        <end position="387"/>
    </location>
</feature>
<comment type="caution">
    <text evidence="2">The sequence shown here is derived from an EMBL/GenBank/DDBJ whole genome shotgun (WGS) entry which is preliminary data.</text>
</comment>
<proteinExistence type="predicted"/>
<reference evidence="3" key="1">
    <citation type="journal article" date="2023" name="Mar. Drugs">
        <title>Gemmata algarum, a Novel Planctomycete Isolated from an Algal Mat, Displays Antimicrobial Activity.</title>
        <authorList>
            <person name="Kumar G."/>
            <person name="Kallscheuer N."/>
            <person name="Kashif M."/>
            <person name="Ahamad S."/>
            <person name="Jagadeeshwari U."/>
            <person name="Pannikurungottu S."/>
            <person name="Haufschild T."/>
            <person name="Kabuu M."/>
            <person name="Sasikala C."/>
            <person name="Jogler C."/>
            <person name="Ramana C."/>
        </authorList>
    </citation>
    <scope>NUCLEOTIDE SEQUENCE [LARGE SCALE GENOMIC DNA]</scope>
    <source>
        <strain evidence="3">JC673</strain>
    </source>
</reference>
<evidence type="ECO:0000313" key="2">
    <source>
        <dbReference type="EMBL" id="MDY3560789.1"/>
    </source>
</evidence>
<feature type="transmembrane region" description="Helical" evidence="1">
    <location>
        <begin position="345"/>
        <end position="363"/>
    </location>
</feature>
<dbReference type="EMBL" id="JAXBLV010000183">
    <property type="protein sequence ID" value="MDY3560789.1"/>
    <property type="molecule type" value="Genomic_DNA"/>
</dbReference>
<protein>
    <recommendedName>
        <fullName evidence="4">DUF2723 domain-containing protein</fullName>
    </recommendedName>
</protein>
<keyword evidence="1" id="KW-1133">Transmembrane helix</keyword>
<feature type="transmembrane region" description="Helical" evidence="1">
    <location>
        <begin position="207"/>
        <end position="236"/>
    </location>
</feature>
<name>A0ABU5F4H6_9BACT</name>
<feature type="transmembrane region" description="Helical" evidence="1">
    <location>
        <begin position="407"/>
        <end position="426"/>
    </location>
</feature>
<feature type="transmembrane region" description="Helical" evidence="1">
    <location>
        <begin position="106"/>
        <end position="129"/>
    </location>
</feature>
<evidence type="ECO:0008006" key="4">
    <source>
        <dbReference type="Google" id="ProtNLM"/>
    </source>
</evidence>
<keyword evidence="1" id="KW-0472">Membrane</keyword>
<dbReference type="Proteomes" id="UP001272242">
    <property type="component" value="Unassembled WGS sequence"/>
</dbReference>
<feature type="transmembrane region" description="Helical" evidence="1">
    <location>
        <begin position="22"/>
        <end position="39"/>
    </location>
</feature>
<evidence type="ECO:0000256" key="1">
    <source>
        <dbReference type="SAM" id="Phobius"/>
    </source>
</evidence>
<dbReference type="RefSeq" id="WP_320687315.1">
    <property type="nucleotide sequence ID" value="NZ_JAXBLV010000183.1"/>
</dbReference>
<gene>
    <name evidence="2" type="ORF">R5W23_002035</name>
</gene>
<organism evidence="2 3">
    <name type="scientific">Gemmata algarum</name>
    <dbReference type="NCBI Taxonomy" id="2975278"/>
    <lineage>
        <taxon>Bacteria</taxon>
        <taxon>Pseudomonadati</taxon>
        <taxon>Planctomycetota</taxon>
        <taxon>Planctomycetia</taxon>
        <taxon>Gemmatales</taxon>
        <taxon>Gemmataceae</taxon>
        <taxon>Gemmata</taxon>
    </lineage>
</organism>